<dbReference type="Proteomes" id="UP000000758">
    <property type="component" value="Chromosome"/>
</dbReference>
<dbReference type="EMBL" id="DP000238">
    <property type="protein sequence ID" value="ABK77272.1"/>
    <property type="molecule type" value="Genomic_DNA"/>
</dbReference>
<feature type="compositionally biased region" description="Basic and acidic residues" evidence="1">
    <location>
        <begin position="399"/>
        <end position="420"/>
    </location>
</feature>
<dbReference type="PATRIC" id="fig|414004.10.peg.586"/>
<sequence length="572" mass="65501">MRYGGYKNPAYAIAEIIDNSFEADADKIEIFCKDKIEDSLANMVERMHEIIVTDNGTGMTKEDLWESLRFGEGTRRARRGIGRFGMGLPYSSLSQCRRVDVYSWQKPGEVLHTYLDLDEIQGKNMRDVPEPKRAKLPDILRDMSGAGSYKSGTVVVWSGLDRCSWKKSSTMIANSEKLIGRIYRRFLGSKKLDIRMISVNNSYEVSADRHLRPNDPLYQMKNSSAPPPWDREPMFQPDGEKPEEVIKVKDRDGKPQAVTLRFAFAKKEARKLSDTGDDAGRQPHGRHANFNLGVSIVREGREIGMDQNLVITYDPVERWWGAEIEFPPALDEFFGITNNKQDATTFTAMTKLYGVESHDNPAMESIIEDDKDMAHIVKRLQARIRQMRKVITIQRKGTRSSDPKRHGPDPTDKFRGRTEGGNRGTTDEQITTQDEQTRKEHIQKELDGLVATDDMNGFINDIIENKIRVVFQNASYNNPLFFDISLEGGVAIIKMNTSHSAYNNLMSIVENIPDDIEHDEAVKRLRDMWSGLRLLIASWARLEDEESNDEKRKMMGIIRTNWGEMIEHFLKR</sequence>
<evidence type="ECO:0000313" key="2">
    <source>
        <dbReference type="EMBL" id="ABK77272.1"/>
    </source>
</evidence>
<dbReference type="KEGG" id="csy:CENSYa_0639"/>
<proteinExistence type="predicted"/>
<name>A0RVA5_CENSY</name>
<dbReference type="SUPFAM" id="SSF55874">
    <property type="entry name" value="ATPase domain of HSP90 chaperone/DNA topoisomerase II/histidine kinase"/>
    <property type="match status" value="1"/>
</dbReference>
<dbReference type="AlphaFoldDB" id="A0RVA5"/>
<evidence type="ECO:0000313" key="3">
    <source>
        <dbReference type="Proteomes" id="UP000000758"/>
    </source>
</evidence>
<keyword evidence="3" id="KW-1185">Reference proteome</keyword>
<protein>
    <submittedName>
        <fullName evidence="2">DNA mismatch repair enzyme</fullName>
    </submittedName>
</protein>
<accession>A0RVA5</accession>
<organism evidence="2 3">
    <name type="scientific">Cenarchaeum symbiosum (strain A)</name>
    <dbReference type="NCBI Taxonomy" id="414004"/>
    <lineage>
        <taxon>Archaea</taxon>
        <taxon>Nitrososphaerota</taxon>
        <taxon>Candidatus Cenarchaeales</taxon>
        <taxon>Candidatus Cenarchaeaceae</taxon>
        <taxon>Candidatus Cenarchaeum</taxon>
    </lineage>
</organism>
<evidence type="ECO:0000256" key="1">
    <source>
        <dbReference type="SAM" id="MobiDB-lite"/>
    </source>
</evidence>
<gene>
    <name evidence="2" type="ordered locus">CENSYa_0639</name>
</gene>
<dbReference type="HOGENOM" id="CLU_031370_0_0_2"/>
<reference evidence="2 3" key="1">
    <citation type="journal article" date="2006" name="Proc. Natl. Acad. Sci. U.S.A.">
        <title>Genomic analysis of the uncultivated marine crenarchaeote Cenarchaeum symbiosum.</title>
        <authorList>
            <person name="Hallam S.J."/>
            <person name="Konstantinidis K.T."/>
            <person name="Putnam N."/>
            <person name="Schleper C."/>
            <person name="Watanabe Y."/>
            <person name="Sugahara J."/>
            <person name="Preston C."/>
            <person name="de la Torre J."/>
            <person name="Richardson P.M."/>
            <person name="DeLong E.F."/>
        </authorList>
    </citation>
    <scope>NUCLEOTIDE SEQUENCE [LARGE SCALE GENOMIC DNA]</scope>
    <source>
        <strain evidence="3">A</strain>
    </source>
</reference>
<dbReference type="InterPro" id="IPR036890">
    <property type="entry name" value="HATPase_C_sf"/>
</dbReference>
<dbReference type="Pfam" id="PF13589">
    <property type="entry name" value="HATPase_c_3"/>
    <property type="match status" value="1"/>
</dbReference>
<dbReference type="EnsemblBacteria" id="ABK77272">
    <property type="protein sequence ID" value="ABK77272"/>
    <property type="gene ID" value="CENSYa_0639"/>
</dbReference>
<dbReference type="Gene3D" id="3.30.565.10">
    <property type="entry name" value="Histidine kinase-like ATPase, C-terminal domain"/>
    <property type="match status" value="1"/>
</dbReference>
<dbReference type="STRING" id="414004.CENSYa_0639"/>
<feature type="region of interest" description="Disordered" evidence="1">
    <location>
        <begin position="392"/>
        <end position="439"/>
    </location>
</feature>